<name>A0A2C6B5M2_FUSNP</name>
<accession>A0A2C6B5M2</accession>
<sequence length="710" mass="82259">MFSREIGRVISVDSFKIMIELDENIKGTHKSGYYDIYEVAKVNSYVIVPIGSDKIVALITRVKTFEDSEIEKSTGGIRFSKSKRHLIATMLGTITEENKYEEGIYNYPVLDNPVWYIIKEDLEKIFDSSSKKDVDCQKDFYLPIGKNGSFKDYDIKINPDKFFTKHSAILGNTGSGKSCTVTSILQSLFNYNYSEESDKENKLKSATIIIFDTNGEYKSAFEGYENINAFTISEEGMKVPYWFMNYEDFEYLFEPSAGTQAPILKKALGLLKNEKIVELKEKTKEFDIEHLLKLKNICSASSSIRKEYIFYQIESYSENDIVKNNKQLEELISSIAKEKNQWMKLSGTYINGDVSLSLFRKLDEELNKVLEKLFLKETKSYQNIDLPKFFDFSELIDKGLDEAIESIDENKNRYKEYVSSLKLRLVSFMSDMRKAEPLIFNESSLYSDEKINNYLEIFFKYIFGDKDMIDGNLFSEYKKKNKEKMDKKNQIIILDLSLLPFELLETITGLIGRLILEFTQRINKVEEYKDKRGEYPIALILEEAQNYIPEVDKNGKKSITKKVFEKIAREGRKFGVSLIVSSQRPSELSKTILSQCNTFIVHKLQNPEDQRYIRQIVSSANEELLNQLPILPQQHAIIMGEAVRTPSQVKINDITKKPDSNNPKFIEQWLKGKSEIEIKSVTDKWLDIDKKDDKEIVEIKESTNKIEETN</sequence>
<dbReference type="Pfam" id="PF01935">
    <property type="entry name" value="DUF87"/>
    <property type="match status" value="1"/>
</dbReference>
<proteinExistence type="predicted"/>
<dbReference type="InterPro" id="IPR002789">
    <property type="entry name" value="HerA_central"/>
</dbReference>
<dbReference type="InterPro" id="IPR008571">
    <property type="entry name" value="HerA-like"/>
</dbReference>
<dbReference type="Proteomes" id="UP000221504">
    <property type="component" value="Unassembled WGS sequence"/>
</dbReference>
<dbReference type="InterPro" id="IPR027417">
    <property type="entry name" value="P-loop_NTPase"/>
</dbReference>
<dbReference type="AlphaFoldDB" id="A0A2C6B5M2"/>
<gene>
    <name evidence="2" type="ORF">CBG52_00120</name>
</gene>
<protein>
    <recommendedName>
        <fullName evidence="1">Helicase HerA central domain-containing protein</fullName>
    </recommendedName>
</protein>
<dbReference type="RefSeq" id="WP_070627379.1">
    <property type="nucleotide sequence ID" value="NZ_CP077154.1"/>
</dbReference>
<organism evidence="2 3">
    <name type="scientific">Fusobacterium nucleatum subsp. polymorphum</name>
    <name type="common">Fusobacterium polymorphum</name>
    <dbReference type="NCBI Taxonomy" id="76857"/>
    <lineage>
        <taxon>Bacteria</taxon>
        <taxon>Fusobacteriati</taxon>
        <taxon>Fusobacteriota</taxon>
        <taxon>Fusobacteriia</taxon>
        <taxon>Fusobacteriales</taxon>
        <taxon>Fusobacteriaceae</taxon>
        <taxon>Fusobacterium</taxon>
    </lineage>
</organism>
<evidence type="ECO:0000313" key="2">
    <source>
        <dbReference type="EMBL" id="PHI09679.1"/>
    </source>
</evidence>
<dbReference type="EMBL" id="NIRM01000001">
    <property type="protein sequence ID" value="PHI09679.1"/>
    <property type="molecule type" value="Genomic_DNA"/>
</dbReference>
<dbReference type="SUPFAM" id="SSF52540">
    <property type="entry name" value="P-loop containing nucleoside triphosphate hydrolases"/>
    <property type="match status" value="1"/>
</dbReference>
<dbReference type="PANTHER" id="PTHR42957:SF1">
    <property type="entry name" value="HELICASE MJ1565-RELATED"/>
    <property type="match status" value="1"/>
</dbReference>
<dbReference type="Gene3D" id="3.40.50.300">
    <property type="entry name" value="P-loop containing nucleotide triphosphate hydrolases"/>
    <property type="match status" value="2"/>
</dbReference>
<feature type="domain" description="Helicase HerA central" evidence="1">
    <location>
        <begin position="144"/>
        <end position="340"/>
    </location>
</feature>
<evidence type="ECO:0000259" key="1">
    <source>
        <dbReference type="Pfam" id="PF01935"/>
    </source>
</evidence>
<evidence type="ECO:0000313" key="3">
    <source>
        <dbReference type="Proteomes" id="UP000221504"/>
    </source>
</evidence>
<reference evidence="2 3" key="1">
    <citation type="submission" date="2017-06" db="EMBL/GenBank/DDBJ databases">
        <title>Draft genome sequence of Fusobacterium nucleatum subsp. polymorphum KCOM 1267 (=ChDC F290).</title>
        <authorList>
            <person name="Kook J.-K."/>
            <person name="Park S.-N."/>
            <person name="Lim Y.K."/>
            <person name="Roh H."/>
        </authorList>
    </citation>
    <scope>NUCLEOTIDE SEQUENCE [LARGE SCALE GENOMIC DNA]</scope>
    <source>
        <strain evidence="3">KCOM 1267(ChDC F290)</strain>
    </source>
</reference>
<comment type="caution">
    <text evidence="2">The sequence shown here is derived from an EMBL/GenBank/DDBJ whole genome shotgun (WGS) entry which is preliminary data.</text>
</comment>
<dbReference type="PANTHER" id="PTHR42957">
    <property type="entry name" value="HELICASE MJ1565-RELATED"/>
    <property type="match status" value="1"/>
</dbReference>